<sequence>MHCDRQIVRKVGAVTVRMELECRREMPCTSSTAVAFGRSRIFFLLWAKQYGGPVGILVAIWMPSLTV</sequence>
<keyword evidence="1" id="KW-0472">Membrane</keyword>
<gene>
    <name evidence="2" type="ORF">AK37_16475</name>
</gene>
<keyword evidence="1" id="KW-0812">Transmembrane</keyword>
<feature type="transmembrane region" description="Helical" evidence="1">
    <location>
        <begin position="41"/>
        <end position="62"/>
    </location>
</feature>
<evidence type="ECO:0000313" key="2">
    <source>
        <dbReference type="EMBL" id="EHK82219.1"/>
    </source>
</evidence>
<dbReference type="EMBL" id="AHBW01000049">
    <property type="protein sequence ID" value="EHK82219.1"/>
    <property type="molecule type" value="Genomic_DNA"/>
</dbReference>
<reference evidence="2 3" key="1">
    <citation type="submission" date="2011-12" db="EMBL/GenBank/DDBJ databases">
        <authorList>
            <person name="Kriszt B."/>
            <person name="Tancsics A."/>
            <person name="Cserhati M."/>
            <person name="Toth A."/>
            <person name="Nagy I."/>
            <person name="Horvath B."/>
            <person name="Tamura T."/>
            <person name="Kukolya J."/>
            <person name="Szoboszlay S."/>
        </authorList>
    </citation>
    <scope>NUCLEOTIDE SEQUENCE [LARGE SCALE GENOMIC DNA]</scope>
    <source>
        <strain evidence="2 3">AK37</strain>
    </source>
</reference>
<comment type="caution">
    <text evidence="2">The sequence shown here is derived from an EMBL/GenBank/DDBJ whole genome shotgun (WGS) entry which is preliminary data.</text>
</comment>
<name>H0JUC1_9NOCA</name>
<dbReference type="Proteomes" id="UP000005064">
    <property type="component" value="Unassembled WGS sequence"/>
</dbReference>
<evidence type="ECO:0000256" key="1">
    <source>
        <dbReference type="SAM" id="Phobius"/>
    </source>
</evidence>
<protein>
    <submittedName>
        <fullName evidence="2">Uncharacterized protein</fullName>
    </submittedName>
</protein>
<dbReference type="AlphaFoldDB" id="H0JUC1"/>
<evidence type="ECO:0000313" key="3">
    <source>
        <dbReference type="Proteomes" id="UP000005064"/>
    </source>
</evidence>
<organism evidence="2 3">
    <name type="scientific">Rhodococcus pyridinivorans AK37</name>
    <dbReference type="NCBI Taxonomy" id="1114960"/>
    <lineage>
        <taxon>Bacteria</taxon>
        <taxon>Bacillati</taxon>
        <taxon>Actinomycetota</taxon>
        <taxon>Actinomycetes</taxon>
        <taxon>Mycobacteriales</taxon>
        <taxon>Nocardiaceae</taxon>
        <taxon>Rhodococcus</taxon>
    </lineage>
</organism>
<proteinExistence type="predicted"/>
<accession>H0JUC1</accession>
<keyword evidence="1" id="KW-1133">Transmembrane helix</keyword>